<evidence type="ECO:0000256" key="3">
    <source>
        <dbReference type="ARBA" id="ARBA00022801"/>
    </source>
</evidence>
<dbReference type="GO" id="GO:0046872">
    <property type="term" value="F:metal ion binding"/>
    <property type="evidence" value="ECO:0007669"/>
    <property type="project" value="UniProtKB-KW"/>
</dbReference>
<dbReference type="Gene3D" id="3.20.20.370">
    <property type="entry name" value="Glycoside hydrolase/deacetylase"/>
    <property type="match status" value="1"/>
</dbReference>
<dbReference type="RefSeq" id="WP_152196389.1">
    <property type="nucleotide sequence ID" value="NZ_VUKD01000005.1"/>
</dbReference>
<dbReference type="EMBL" id="WHPC01000049">
    <property type="protein sequence ID" value="MPV37778.1"/>
    <property type="molecule type" value="Genomic_DNA"/>
</dbReference>
<dbReference type="InterPro" id="IPR006879">
    <property type="entry name" value="YdjC-like"/>
</dbReference>
<accession>A0A6N7EL16</accession>
<keyword evidence="2" id="KW-0479">Metal-binding</keyword>
<proteinExistence type="predicted"/>
<dbReference type="Pfam" id="PF04794">
    <property type="entry name" value="YdjC"/>
    <property type="match status" value="1"/>
</dbReference>
<dbReference type="GO" id="GO:0019213">
    <property type="term" value="F:deacetylase activity"/>
    <property type="evidence" value="ECO:0007669"/>
    <property type="project" value="TreeGrafter"/>
</dbReference>
<evidence type="ECO:0000313" key="7">
    <source>
        <dbReference type="Proteomes" id="UP000437709"/>
    </source>
</evidence>
<keyword evidence="3" id="KW-0378">Hydrolase</keyword>
<dbReference type="InterPro" id="IPR011330">
    <property type="entry name" value="Glyco_hydro/deAcase_b/a-brl"/>
</dbReference>
<dbReference type="OrthoDB" id="9774177at2"/>
<evidence type="ECO:0000256" key="4">
    <source>
        <dbReference type="ARBA" id="ARBA00022842"/>
    </source>
</evidence>
<keyword evidence="7" id="KW-1185">Reference proteome</keyword>
<protein>
    <submittedName>
        <fullName evidence="6">ChbG/HpnK family deacetylase</fullName>
    </submittedName>
</protein>
<dbReference type="GO" id="GO:0016787">
    <property type="term" value="F:hydrolase activity"/>
    <property type="evidence" value="ECO:0007669"/>
    <property type="project" value="UniProtKB-KW"/>
</dbReference>
<dbReference type="Proteomes" id="UP000437709">
    <property type="component" value="Unassembled WGS sequence"/>
</dbReference>
<gene>
    <name evidence="6" type="ORF">GB881_12135</name>
</gene>
<evidence type="ECO:0000313" key="6">
    <source>
        <dbReference type="EMBL" id="MPV37778.1"/>
    </source>
</evidence>
<dbReference type="PANTHER" id="PTHR31609">
    <property type="entry name" value="YDJC DEACETYLASE FAMILY MEMBER"/>
    <property type="match status" value="1"/>
</dbReference>
<comment type="cofactor">
    <cofactor evidence="1">
        <name>Mg(2+)</name>
        <dbReference type="ChEBI" id="CHEBI:18420"/>
    </cofactor>
</comment>
<evidence type="ECO:0000256" key="1">
    <source>
        <dbReference type="ARBA" id="ARBA00001946"/>
    </source>
</evidence>
<comment type="caution">
    <text evidence="6">The sequence shown here is derived from an EMBL/GenBank/DDBJ whole genome shotgun (WGS) entry which is preliminary data.</text>
</comment>
<dbReference type="SUPFAM" id="SSF88713">
    <property type="entry name" value="Glycoside hydrolase/deacetylase"/>
    <property type="match status" value="1"/>
</dbReference>
<dbReference type="PANTHER" id="PTHR31609:SF1">
    <property type="entry name" value="CARBOHYDRATE DEACETYLASE"/>
    <property type="match status" value="1"/>
</dbReference>
<keyword evidence="4" id="KW-0460">Magnesium</keyword>
<keyword evidence="5" id="KW-0119">Carbohydrate metabolism</keyword>
<evidence type="ECO:0000256" key="5">
    <source>
        <dbReference type="ARBA" id="ARBA00023277"/>
    </source>
</evidence>
<organism evidence="6 7">
    <name type="scientific">Georgenia subflava</name>
    <dbReference type="NCBI Taxonomy" id="1622177"/>
    <lineage>
        <taxon>Bacteria</taxon>
        <taxon>Bacillati</taxon>
        <taxon>Actinomycetota</taxon>
        <taxon>Actinomycetes</taxon>
        <taxon>Micrococcales</taxon>
        <taxon>Bogoriellaceae</taxon>
        <taxon>Georgenia</taxon>
    </lineage>
</organism>
<dbReference type="GO" id="GO:0005975">
    <property type="term" value="P:carbohydrate metabolic process"/>
    <property type="evidence" value="ECO:0007669"/>
    <property type="project" value="InterPro"/>
</dbReference>
<name>A0A6N7EL16_9MICO</name>
<evidence type="ECO:0000256" key="2">
    <source>
        <dbReference type="ARBA" id="ARBA00022723"/>
    </source>
</evidence>
<sequence>MTRRLVLTADDLGVHPAADREILALLAEGAISATTMIVVAPASAETARLLRATGGGVEPRLHVALTRPREPFDAGRTPAGALPWRPLGRGTGTLTDATGAFPVDPATVVAHGSAADVTAELAAQLAWMRAAGLRPTGLDSHSGVLYGQHGLLEAALRFCAEHGLAFRLPRSLGSTLGASLSPAARTGHVEALALADELGVRLPETIATAWLPGAALESYEQLRATYLDALVALPEGTSEVFCHPAPEEATTGLPPAEARKRSWELRLLRDPTFTDALGREGIEVVPTW</sequence>
<dbReference type="AlphaFoldDB" id="A0A6N7EL16"/>
<reference evidence="6 7" key="1">
    <citation type="submission" date="2019-10" db="EMBL/GenBank/DDBJ databases">
        <title>Georgenia wutianyii sp. nov. and Georgenia yuyongxinii sp. nov. isolated from plateau pika (Ochotona curzoniae) in the Qinghai-Tibet plateau of China.</title>
        <authorList>
            <person name="Tian Z."/>
        </authorList>
    </citation>
    <scope>NUCLEOTIDE SEQUENCE [LARGE SCALE GENOMIC DNA]</scope>
    <source>
        <strain evidence="6 7">JCM 19765</strain>
    </source>
</reference>